<reference evidence="1" key="1">
    <citation type="submission" date="2018-05" db="EMBL/GenBank/DDBJ databases">
        <authorList>
            <person name="Lanie J.A."/>
            <person name="Ng W.-L."/>
            <person name="Kazmierczak K.M."/>
            <person name="Andrzejewski T.M."/>
            <person name="Davidsen T.M."/>
            <person name="Wayne K.J."/>
            <person name="Tettelin H."/>
            <person name="Glass J.I."/>
            <person name="Rusch D."/>
            <person name="Podicherti R."/>
            <person name="Tsui H.-C.T."/>
            <person name="Winkler M.E."/>
        </authorList>
    </citation>
    <scope>NUCLEOTIDE SEQUENCE</scope>
</reference>
<dbReference type="EMBL" id="UINC01097367">
    <property type="protein sequence ID" value="SVC55009.1"/>
    <property type="molecule type" value="Genomic_DNA"/>
</dbReference>
<sequence>MHISSQDITSKVQGDFNFSVDKFPLSGPDGLSTPWYALFRSDTNEVVGNGSVTKRYVPHQTEDVLALVDAAGEAF</sequence>
<evidence type="ECO:0000313" key="1">
    <source>
        <dbReference type="EMBL" id="SVC55009.1"/>
    </source>
</evidence>
<feature type="non-terminal residue" evidence="1">
    <location>
        <position position="75"/>
    </location>
</feature>
<gene>
    <name evidence="1" type="ORF">METZ01_LOCUS307863</name>
</gene>
<organism evidence="1">
    <name type="scientific">marine metagenome</name>
    <dbReference type="NCBI Taxonomy" id="408172"/>
    <lineage>
        <taxon>unclassified sequences</taxon>
        <taxon>metagenomes</taxon>
        <taxon>ecological metagenomes</taxon>
    </lineage>
</organism>
<feature type="non-terminal residue" evidence="1">
    <location>
        <position position="1"/>
    </location>
</feature>
<protein>
    <submittedName>
        <fullName evidence="1">Uncharacterized protein</fullName>
    </submittedName>
</protein>
<accession>A0A382N1J6</accession>
<name>A0A382N1J6_9ZZZZ</name>
<dbReference type="AlphaFoldDB" id="A0A382N1J6"/>
<proteinExistence type="predicted"/>